<dbReference type="Pfam" id="PF08889">
    <property type="entry name" value="WbqC"/>
    <property type="match status" value="1"/>
</dbReference>
<dbReference type="InterPro" id="IPR014985">
    <property type="entry name" value="WbqC"/>
</dbReference>
<reference evidence="2" key="1">
    <citation type="submission" date="2016-06" db="EMBL/GenBank/DDBJ databases">
        <authorList>
            <person name="Varghese N."/>
            <person name="Submissions Spin"/>
        </authorList>
    </citation>
    <scope>NUCLEOTIDE SEQUENCE [LARGE SCALE GENOMIC DNA]</scope>
    <source>
        <strain evidence="2">DSM 45431</strain>
    </source>
</reference>
<dbReference type="Proteomes" id="UP000199413">
    <property type="component" value="Unassembled WGS sequence"/>
</dbReference>
<gene>
    <name evidence="1" type="ORF">GA0070624_1770</name>
</gene>
<sequence>MRVMILQPTYWARCHFWNRYLNADVFVWLDHVQFARSRTKWEDRTVVESRAGEPICLRLPLRGTRNVPWRDAGLNDGWRKHGLTMRHCYGKAIGWHELEPAMDAVYGSEVSRIEEVCWRSFEQVTKLFGNPTRVVRSSTLNPVSAKGELMLELVQRVGGTRYVTGEPGATYLDQEAFRRAGVEIEIQRWTAPRTGRGLSNPSVVHLIAEHGAAAAVKMLRAA</sequence>
<dbReference type="AlphaFoldDB" id="A0A1C6RQT9"/>
<accession>A0A1C6RQT9</accession>
<name>A0A1C6RQT9_9ACTN</name>
<proteinExistence type="predicted"/>
<dbReference type="OrthoDB" id="3611744at2"/>
<organism evidence="1 2">
    <name type="scientific">Micromonospora rhizosphaerae</name>
    <dbReference type="NCBI Taxonomy" id="568872"/>
    <lineage>
        <taxon>Bacteria</taxon>
        <taxon>Bacillati</taxon>
        <taxon>Actinomycetota</taxon>
        <taxon>Actinomycetes</taxon>
        <taxon>Micromonosporales</taxon>
        <taxon>Micromonosporaceae</taxon>
        <taxon>Micromonospora</taxon>
    </lineage>
</organism>
<dbReference type="STRING" id="568872.GA0070624_1770"/>
<evidence type="ECO:0000313" key="1">
    <source>
        <dbReference type="EMBL" id="SCL19493.1"/>
    </source>
</evidence>
<protein>
    <submittedName>
        <fullName evidence="1">WbqC-like protein family protein</fullName>
    </submittedName>
</protein>
<evidence type="ECO:0000313" key="2">
    <source>
        <dbReference type="Proteomes" id="UP000199413"/>
    </source>
</evidence>
<dbReference type="EMBL" id="FMHV01000002">
    <property type="protein sequence ID" value="SCL19493.1"/>
    <property type="molecule type" value="Genomic_DNA"/>
</dbReference>
<keyword evidence="2" id="KW-1185">Reference proteome</keyword>